<sequence length="194" mass="22749">MVRTVKEGLNKILGQAFLNIVELQTVVADISGMINDRPLAKVGAHIKDVVTPSKLFMGRNVGQWPGRFDHLDLKQIKNIKDRWKYRNTILTHYWRRWRTDYLRDQQQRSKWFEKQNNVKIDDIVLLLEDKKNRNDWQMGRVIAIKHSRDGCVRTVTVRTQKGEFVRSIRYLCPIEFAEAPEAMAEDSDSLQPDA</sequence>
<accession>A0A6S7KZQ4</accession>
<organism evidence="2 3">
    <name type="scientific">Paramuricea clavata</name>
    <name type="common">Red gorgonian</name>
    <name type="synonym">Violescent sea-whip</name>
    <dbReference type="NCBI Taxonomy" id="317549"/>
    <lineage>
        <taxon>Eukaryota</taxon>
        <taxon>Metazoa</taxon>
        <taxon>Cnidaria</taxon>
        <taxon>Anthozoa</taxon>
        <taxon>Octocorallia</taxon>
        <taxon>Malacalcyonacea</taxon>
        <taxon>Plexauridae</taxon>
        <taxon>Paramuricea</taxon>
    </lineage>
</organism>
<reference evidence="2" key="1">
    <citation type="submission" date="2020-04" db="EMBL/GenBank/DDBJ databases">
        <authorList>
            <person name="Alioto T."/>
            <person name="Alioto T."/>
            <person name="Gomez Garrido J."/>
        </authorList>
    </citation>
    <scope>NUCLEOTIDE SEQUENCE</scope>
    <source>
        <strain evidence="2">A484AB</strain>
    </source>
</reference>
<keyword evidence="3" id="KW-1185">Reference proteome</keyword>
<comment type="caution">
    <text evidence="2">The sequence shown here is derived from an EMBL/GenBank/DDBJ whole genome shotgun (WGS) entry which is preliminary data.</text>
</comment>
<dbReference type="PANTHER" id="PTHR47331">
    <property type="entry name" value="PHD-TYPE DOMAIN-CONTAINING PROTEIN"/>
    <property type="match status" value="1"/>
</dbReference>
<evidence type="ECO:0000313" key="2">
    <source>
        <dbReference type="EMBL" id="CAB4046131.1"/>
    </source>
</evidence>
<dbReference type="OrthoDB" id="6420241at2759"/>
<dbReference type="EMBL" id="CACRXK020046197">
    <property type="protein sequence ID" value="CAB4046131.1"/>
    <property type="molecule type" value="Genomic_DNA"/>
</dbReference>
<protein>
    <submittedName>
        <fullName evidence="2">Transposon Tf2-6 poly, partial</fullName>
    </submittedName>
</protein>
<evidence type="ECO:0000313" key="3">
    <source>
        <dbReference type="Proteomes" id="UP001152795"/>
    </source>
</evidence>
<dbReference type="Pfam" id="PF18701">
    <property type="entry name" value="DUF5641"/>
    <property type="match status" value="1"/>
</dbReference>
<proteinExistence type="predicted"/>
<evidence type="ECO:0000259" key="1">
    <source>
        <dbReference type="Pfam" id="PF18701"/>
    </source>
</evidence>
<name>A0A6S7KZQ4_PARCT</name>
<gene>
    <name evidence="2" type="ORF">PACLA_8A032453</name>
</gene>
<feature type="domain" description="DUF5641" evidence="1">
    <location>
        <begin position="82"/>
        <end position="173"/>
    </location>
</feature>
<dbReference type="Proteomes" id="UP001152795">
    <property type="component" value="Unassembled WGS sequence"/>
</dbReference>
<dbReference type="InterPro" id="IPR040676">
    <property type="entry name" value="DUF5641"/>
</dbReference>
<dbReference type="AlphaFoldDB" id="A0A6S7KZQ4"/>